<name>A0A3G2R2D1_9FIRM</name>
<dbReference type="Proteomes" id="UP000280960">
    <property type="component" value="Chromosome"/>
</dbReference>
<dbReference type="SUPFAM" id="SSF53850">
    <property type="entry name" value="Periplasmic binding protein-like II"/>
    <property type="match status" value="1"/>
</dbReference>
<evidence type="ECO:0000256" key="1">
    <source>
        <dbReference type="SAM" id="SignalP"/>
    </source>
</evidence>
<feature type="signal peptide" evidence="1">
    <location>
        <begin position="1"/>
        <end position="24"/>
    </location>
</feature>
<dbReference type="Gene3D" id="3.40.190.10">
    <property type="entry name" value="Periplasmic binding protein-like II"/>
    <property type="match status" value="2"/>
</dbReference>
<evidence type="ECO:0000313" key="2">
    <source>
        <dbReference type="EMBL" id="AYO29455.1"/>
    </source>
</evidence>
<evidence type="ECO:0000313" key="3">
    <source>
        <dbReference type="Proteomes" id="UP000280960"/>
    </source>
</evidence>
<dbReference type="KEGG" id="bacg:D2962_01485"/>
<dbReference type="PANTHER" id="PTHR43649:SF12">
    <property type="entry name" value="DIACETYLCHITOBIOSE BINDING PROTEIN DASA"/>
    <property type="match status" value="1"/>
</dbReference>
<reference evidence="2 3" key="1">
    <citation type="submission" date="2018-10" db="EMBL/GenBank/DDBJ databases">
        <authorList>
            <person name="Zhang X."/>
        </authorList>
    </citation>
    <scope>NUCLEOTIDE SEQUENCE [LARGE SCALE GENOMIC DNA]</scope>
    <source>
        <strain evidence="2 3">SK-G1</strain>
    </source>
</reference>
<keyword evidence="1" id="KW-0732">Signal</keyword>
<dbReference type="Pfam" id="PF13416">
    <property type="entry name" value="SBP_bac_8"/>
    <property type="match status" value="1"/>
</dbReference>
<proteinExistence type="predicted"/>
<dbReference type="InterPro" id="IPR006059">
    <property type="entry name" value="SBP"/>
</dbReference>
<sequence>MKRLMCLIFTLVLAVYLLSGCSGGGKTANTESKNAAQAEKVTVDVFQFKVEFKDAFESAAKKYTESHPNVTINVTTVGGGTDYGAALKAKFNSGEEPAVFNVGGPQDVAIWKDKLADVSDTKAAGQALPGLLTGVTIDGKPYGLPYNIEGYGLIYNKDIFTKAGIKAEDINTFEKLEEAVKTLDANKSKLGIDAVFALPAKETWVTGLHMSNAFFSPEFDGDIMKAFNAKTIDFKYQDAMKKMLDLQNKYSVQPTASLDYAAQVQKLFGTGRVAIIQQGNWVFPDLSKMDADFAQNKIGMLPYPVYGYKEDCYPVGVPMYWAFNKNKDPNTLKAAKDFIDWLYLSDEGKKIVMEQFKFIPAYNGYPSDAVSDPLGKQVLAAASQGKAINWVFMGYPDGWGMNKLGQDIQLYVSGQLEWDKLVDNAKKTWAEARK</sequence>
<organism evidence="2 3">
    <name type="scientific">Biomaibacter acetigenes</name>
    <dbReference type="NCBI Taxonomy" id="2316383"/>
    <lineage>
        <taxon>Bacteria</taxon>
        <taxon>Bacillati</taxon>
        <taxon>Bacillota</taxon>
        <taxon>Clostridia</taxon>
        <taxon>Thermosediminibacterales</taxon>
        <taxon>Tepidanaerobacteraceae</taxon>
        <taxon>Biomaibacter</taxon>
    </lineage>
</organism>
<feature type="chain" id="PRO_5039060412" evidence="1">
    <location>
        <begin position="25"/>
        <end position="434"/>
    </location>
</feature>
<dbReference type="RefSeq" id="WP_122013890.1">
    <property type="nucleotide sequence ID" value="NZ_CP033169.1"/>
</dbReference>
<accession>A0A3G2R2D1</accession>
<dbReference type="EMBL" id="CP033169">
    <property type="protein sequence ID" value="AYO29455.1"/>
    <property type="molecule type" value="Genomic_DNA"/>
</dbReference>
<dbReference type="AlphaFoldDB" id="A0A3G2R2D1"/>
<dbReference type="PROSITE" id="PS51257">
    <property type="entry name" value="PROKAR_LIPOPROTEIN"/>
    <property type="match status" value="1"/>
</dbReference>
<dbReference type="PANTHER" id="PTHR43649">
    <property type="entry name" value="ARABINOSE-BINDING PROTEIN-RELATED"/>
    <property type="match status" value="1"/>
</dbReference>
<protein>
    <submittedName>
        <fullName evidence="2">Carbohydrate ABC transporter substrate-binding protein</fullName>
    </submittedName>
</protein>
<dbReference type="InterPro" id="IPR050490">
    <property type="entry name" value="Bact_solute-bd_prot1"/>
</dbReference>
<keyword evidence="3" id="KW-1185">Reference proteome</keyword>
<gene>
    <name evidence="2" type="ORF">D2962_01485</name>
</gene>